<dbReference type="PANTHER" id="PTHR31875">
    <property type="entry name" value="PROTEIN DEHYDRATION-INDUCED 19"/>
    <property type="match status" value="1"/>
</dbReference>
<dbReference type="InterPro" id="IPR008598">
    <property type="entry name" value="Di19_Zn-bd"/>
</dbReference>
<feature type="region of interest" description="Disordered" evidence="2">
    <location>
        <begin position="163"/>
        <end position="194"/>
    </location>
</feature>
<accession>A0A5S9SAT3</accession>
<dbReference type="Pfam" id="PF14571">
    <property type="entry name" value="Di19_C"/>
    <property type="match status" value="1"/>
</dbReference>
<dbReference type="ExpressionAtlas" id="A0A5S9SAT3">
    <property type="expression patterns" value="baseline and differential"/>
</dbReference>
<feature type="region of interest" description="Disordered" evidence="2">
    <location>
        <begin position="1"/>
        <end position="20"/>
    </location>
</feature>
<sequence>MEDDMWCVSSSGSSRSYRSETAAKYQSGPYQDLEEFEEVDDDIAVEYPCPFCASDYDLVELCHHIDEEHRHEANNGIDAFENLIAIANSFNRETCHSYLKLLFGEQKEMSYREDPYLSDKYLQPHLDELPPSMNHHQHPSKHVSDQFLSFINNSALPNQTKLVLPDSSVEDKNPIKDSSAAKEGTSSCPLSDSDKLEKAKKCEFVQGLLSSAMFDDECDSSE</sequence>
<name>A0A5S9SAT3_ARATH</name>
<evidence type="ECO:0000259" key="3">
    <source>
        <dbReference type="Pfam" id="PF05605"/>
    </source>
</evidence>
<dbReference type="Proteomes" id="UP000434276">
    <property type="component" value="Unassembled WGS sequence"/>
</dbReference>
<protein>
    <submittedName>
        <fullName evidence="5">Uncharacterized protein</fullName>
    </submittedName>
</protein>
<evidence type="ECO:0000259" key="4">
    <source>
        <dbReference type="Pfam" id="PF14571"/>
    </source>
</evidence>
<evidence type="ECO:0000256" key="2">
    <source>
        <dbReference type="SAM" id="MobiDB-lite"/>
    </source>
</evidence>
<evidence type="ECO:0000313" key="5">
    <source>
        <dbReference type="EMBL" id="CAA0158487.1"/>
    </source>
</evidence>
<evidence type="ECO:0000256" key="1">
    <source>
        <dbReference type="ARBA" id="ARBA00007109"/>
    </source>
</evidence>
<proteinExistence type="inferred from homology"/>
<evidence type="ECO:0000313" key="6">
    <source>
        <dbReference type="Proteomes" id="UP000434276"/>
    </source>
</evidence>
<dbReference type="AlphaFoldDB" id="A0A5S9SAT3"/>
<organism evidence="5 6">
    <name type="scientific">Arabidopsis thaliana</name>
    <name type="common">Mouse-ear cress</name>
    <dbReference type="NCBI Taxonomy" id="3702"/>
    <lineage>
        <taxon>Eukaryota</taxon>
        <taxon>Viridiplantae</taxon>
        <taxon>Streptophyta</taxon>
        <taxon>Embryophyta</taxon>
        <taxon>Tracheophyta</taxon>
        <taxon>Spermatophyta</taxon>
        <taxon>Magnoliopsida</taxon>
        <taxon>eudicotyledons</taxon>
        <taxon>Gunneridae</taxon>
        <taxon>Pentapetalae</taxon>
        <taxon>rosids</taxon>
        <taxon>malvids</taxon>
        <taxon>Brassicales</taxon>
        <taxon>Brassicaceae</taxon>
        <taxon>Camelineae</taxon>
        <taxon>Arabidopsis</taxon>
    </lineage>
</organism>
<dbReference type="Pfam" id="PF05605">
    <property type="entry name" value="zf-Di19"/>
    <property type="match status" value="1"/>
</dbReference>
<dbReference type="PANTHER" id="PTHR31875:SF25">
    <property type="entry name" value="PROTEIN DEHYDRATION-INDUCED 19 HOMOLOG 2"/>
    <property type="match status" value="1"/>
</dbReference>
<reference evidence="5 6" key="1">
    <citation type="submission" date="2019-12" db="EMBL/GenBank/DDBJ databases">
        <authorList>
            <person name="Jiao W.-B."/>
            <person name="Schneeberger K."/>
        </authorList>
    </citation>
    <scope>NUCLEOTIDE SEQUENCE [LARGE SCALE GENOMIC DNA]</scope>
    <source>
        <strain evidence="6">cv. C24</strain>
    </source>
</reference>
<gene>
    <name evidence="5" type="ORF">C24_LOCUS221</name>
</gene>
<dbReference type="EMBL" id="CACSHJ010000087">
    <property type="protein sequence ID" value="CAA0158487.1"/>
    <property type="molecule type" value="Genomic_DNA"/>
</dbReference>
<dbReference type="InterPro" id="IPR033347">
    <property type="entry name" value="Di19"/>
</dbReference>
<dbReference type="OrthoDB" id="6270329at2759"/>
<dbReference type="InterPro" id="IPR027935">
    <property type="entry name" value="Di19_C"/>
</dbReference>
<feature type="domain" description="Di19 zinc-binding" evidence="3">
    <location>
        <begin position="46"/>
        <end position="77"/>
    </location>
</feature>
<comment type="similarity">
    <text evidence="1">Belongs to the Di19 family.</text>
</comment>
<feature type="domain" description="Di19 C-terminal" evidence="4">
    <location>
        <begin position="118"/>
        <end position="213"/>
    </location>
</feature>